<protein>
    <recommendedName>
        <fullName evidence="1">DinB-like domain-containing protein</fullName>
    </recommendedName>
</protein>
<organism evidence="2">
    <name type="scientific">marine metagenome</name>
    <dbReference type="NCBI Taxonomy" id="408172"/>
    <lineage>
        <taxon>unclassified sequences</taxon>
        <taxon>metagenomes</taxon>
        <taxon>ecological metagenomes</taxon>
    </lineage>
</organism>
<gene>
    <name evidence="2" type="ORF">METZ01_LOCUS195075</name>
</gene>
<name>A0A382DWW1_9ZZZZ</name>
<dbReference type="AlphaFoldDB" id="A0A382DWW1"/>
<evidence type="ECO:0000259" key="1">
    <source>
        <dbReference type="Pfam" id="PF12867"/>
    </source>
</evidence>
<accession>A0A382DWW1</accession>
<feature type="domain" description="DinB-like" evidence="1">
    <location>
        <begin position="62"/>
        <end position="166"/>
    </location>
</feature>
<dbReference type="InterPro" id="IPR024775">
    <property type="entry name" value="DinB-like"/>
</dbReference>
<dbReference type="InterPro" id="IPR034660">
    <property type="entry name" value="DinB/YfiT-like"/>
</dbReference>
<reference evidence="2" key="1">
    <citation type="submission" date="2018-05" db="EMBL/GenBank/DDBJ databases">
        <authorList>
            <person name="Lanie J.A."/>
            <person name="Ng W.-L."/>
            <person name="Kazmierczak K.M."/>
            <person name="Andrzejewski T.M."/>
            <person name="Davidsen T.M."/>
            <person name="Wayne K.J."/>
            <person name="Tettelin H."/>
            <person name="Glass J.I."/>
            <person name="Rusch D."/>
            <person name="Podicherti R."/>
            <person name="Tsui H.-C.T."/>
            <person name="Winkler M.E."/>
        </authorList>
    </citation>
    <scope>NUCLEOTIDE SEQUENCE</scope>
</reference>
<sequence>MIPEGQFSVTRRITPDNSNLGWPYSLITGTLIFTHRGVKLMATTGNNTDRLASKLVSDALDSRKRLLELIGDFDSDQMLGPTMDIVNPPLWEIGHVGWFQERWISRNLDKEDSLIPNADELYNSFEVSHDSRWELALPTRDGSLRYMQSVMDKSLARLERISGAEPNEDDAYFYRLTTLHEDMHGEALTYTRQTLGYTSPNISGIRSDA</sequence>
<feature type="non-terminal residue" evidence="2">
    <location>
        <position position="209"/>
    </location>
</feature>
<dbReference type="Pfam" id="PF12867">
    <property type="entry name" value="DinB_2"/>
    <property type="match status" value="1"/>
</dbReference>
<evidence type="ECO:0000313" key="2">
    <source>
        <dbReference type="EMBL" id="SVB42221.1"/>
    </source>
</evidence>
<dbReference type="EMBL" id="UINC01041236">
    <property type="protein sequence ID" value="SVB42221.1"/>
    <property type="molecule type" value="Genomic_DNA"/>
</dbReference>
<proteinExistence type="predicted"/>
<dbReference type="SUPFAM" id="SSF109854">
    <property type="entry name" value="DinB/YfiT-like putative metalloenzymes"/>
    <property type="match status" value="1"/>
</dbReference>